<name>A0AA38IRJ0_9CUCU</name>
<organism evidence="1 2">
    <name type="scientific">Zophobas morio</name>
    <dbReference type="NCBI Taxonomy" id="2755281"/>
    <lineage>
        <taxon>Eukaryota</taxon>
        <taxon>Metazoa</taxon>
        <taxon>Ecdysozoa</taxon>
        <taxon>Arthropoda</taxon>
        <taxon>Hexapoda</taxon>
        <taxon>Insecta</taxon>
        <taxon>Pterygota</taxon>
        <taxon>Neoptera</taxon>
        <taxon>Endopterygota</taxon>
        <taxon>Coleoptera</taxon>
        <taxon>Polyphaga</taxon>
        <taxon>Cucujiformia</taxon>
        <taxon>Tenebrionidae</taxon>
        <taxon>Zophobas</taxon>
    </lineage>
</organism>
<keyword evidence="2" id="KW-1185">Reference proteome</keyword>
<accession>A0AA38IRJ0</accession>
<proteinExistence type="predicted"/>
<dbReference type="Proteomes" id="UP001168821">
    <property type="component" value="Unassembled WGS sequence"/>
</dbReference>
<sequence length="119" mass="13374">MARNIKSNPADLWKFQSQRRGTSRIPNTVFKDSCTFSRPLDVVNGIANHFSTTYVADIAMDLSNLTSNILPLNFVSVQEQQLINIMAKFSNKFTAGDDLIPSFLIRDCRYVLAIMESAP</sequence>
<comment type="caution">
    <text evidence="1">The sequence shown here is derived from an EMBL/GenBank/DDBJ whole genome shotgun (WGS) entry which is preliminary data.</text>
</comment>
<evidence type="ECO:0000313" key="2">
    <source>
        <dbReference type="Proteomes" id="UP001168821"/>
    </source>
</evidence>
<dbReference type="AlphaFoldDB" id="A0AA38IRJ0"/>
<dbReference type="EMBL" id="JALNTZ010000002">
    <property type="protein sequence ID" value="KAJ3661980.1"/>
    <property type="molecule type" value="Genomic_DNA"/>
</dbReference>
<evidence type="ECO:0000313" key="1">
    <source>
        <dbReference type="EMBL" id="KAJ3661980.1"/>
    </source>
</evidence>
<gene>
    <name evidence="1" type="ORF">Zmor_006350</name>
</gene>
<protein>
    <submittedName>
        <fullName evidence="1">Uncharacterized protein</fullName>
    </submittedName>
</protein>
<reference evidence="1" key="1">
    <citation type="journal article" date="2023" name="G3 (Bethesda)">
        <title>Whole genome assemblies of Zophobas morio and Tenebrio molitor.</title>
        <authorList>
            <person name="Kaur S."/>
            <person name="Stinson S.A."/>
            <person name="diCenzo G.C."/>
        </authorList>
    </citation>
    <scope>NUCLEOTIDE SEQUENCE</scope>
    <source>
        <strain evidence="1">QUZm001</strain>
    </source>
</reference>